<dbReference type="EMBL" id="JBAMIC010004070">
    <property type="protein sequence ID" value="KAK7088630.1"/>
    <property type="molecule type" value="Genomic_DNA"/>
</dbReference>
<evidence type="ECO:0000313" key="2">
    <source>
        <dbReference type="Proteomes" id="UP001374579"/>
    </source>
</evidence>
<organism evidence="1 2">
    <name type="scientific">Littorina saxatilis</name>
    <dbReference type="NCBI Taxonomy" id="31220"/>
    <lineage>
        <taxon>Eukaryota</taxon>
        <taxon>Metazoa</taxon>
        <taxon>Spiralia</taxon>
        <taxon>Lophotrochozoa</taxon>
        <taxon>Mollusca</taxon>
        <taxon>Gastropoda</taxon>
        <taxon>Caenogastropoda</taxon>
        <taxon>Littorinimorpha</taxon>
        <taxon>Littorinoidea</taxon>
        <taxon>Littorinidae</taxon>
        <taxon>Littorina</taxon>
    </lineage>
</organism>
<comment type="caution">
    <text evidence="1">The sequence shown here is derived from an EMBL/GenBank/DDBJ whole genome shotgun (WGS) entry which is preliminary data.</text>
</comment>
<protein>
    <submittedName>
        <fullName evidence="1">Uncharacterized protein</fullName>
    </submittedName>
</protein>
<gene>
    <name evidence="1" type="ORF">V1264_022532</name>
</gene>
<reference evidence="1 2" key="1">
    <citation type="submission" date="2024-02" db="EMBL/GenBank/DDBJ databases">
        <title>Chromosome-scale genome assembly of the rough periwinkle Littorina saxatilis.</title>
        <authorList>
            <person name="De Jode A."/>
            <person name="Faria R."/>
            <person name="Formenti G."/>
            <person name="Sims Y."/>
            <person name="Smith T.P."/>
            <person name="Tracey A."/>
            <person name="Wood J.M.D."/>
            <person name="Zagrodzka Z.B."/>
            <person name="Johannesson K."/>
            <person name="Butlin R.K."/>
            <person name="Leder E.H."/>
        </authorList>
    </citation>
    <scope>NUCLEOTIDE SEQUENCE [LARGE SCALE GENOMIC DNA]</scope>
    <source>
        <strain evidence="1">Snail1</strain>
        <tissue evidence="1">Muscle</tissue>
    </source>
</reference>
<dbReference type="AlphaFoldDB" id="A0AAN9AKQ8"/>
<sequence>MRTVLSLEVARQLVPLYRRMSSSQLLQRVMHGQTQNANESLHSVLWSILPKTNFFGKQRVDAAVALAVGKFNQGNHHLTEVMNMLAIDVREPTLSTVQHQDDERIKKANATTQATFLVRRSRQRLHQNVIQERLEAAEGPTYGPGIMGDQ</sequence>
<accession>A0AAN9AKQ8</accession>
<proteinExistence type="predicted"/>
<dbReference type="Proteomes" id="UP001374579">
    <property type="component" value="Unassembled WGS sequence"/>
</dbReference>
<keyword evidence="2" id="KW-1185">Reference proteome</keyword>
<evidence type="ECO:0000313" key="1">
    <source>
        <dbReference type="EMBL" id="KAK7088630.1"/>
    </source>
</evidence>
<name>A0AAN9AKQ8_9CAEN</name>